<comment type="similarity">
    <text evidence="1">Belongs to the protein-tyrosine phosphatase family. Non-receptor class myotubularin subfamily.</text>
</comment>
<evidence type="ECO:0000259" key="2">
    <source>
        <dbReference type="PROSITE" id="PS51339"/>
    </source>
</evidence>
<dbReference type="Proteomes" id="UP000050761">
    <property type="component" value="Unassembled WGS sequence"/>
</dbReference>
<dbReference type="GO" id="GO:0010507">
    <property type="term" value="P:negative regulation of autophagy"/>
    <property type="evidence" value="ECO:0007669"/>
    <property type="project" value="TreeGrafter"/>
</dbReference>
<gene>
    <name evidence="3" type="ORF">HPBE_LOCUS17676</name>
</gene>
<feature type="domain" description="Myotubularin phosphatase" evidence="2">
    <location>
        <begin position="132"/>
        <end position="421"/>
    </location>
</feature>
<dbReference type="Gene3D" id="2.30.29.30">
    <property type="entry name" value="Pleckstrin-homology domain (PH domain)/Phosphotyrosine-binding domain (PTB)"/>
    <property type="match status" value="1"/>
</dbReference>
<dbReference type="PANTHER" id="PTHR10807">
    <property type="entry name" value="MYOTUBULARIN-RELATED"/>
    <property type="match status" value="1"/>
</dbReference>
<dbReference type="GO" id="GO:0019903">
    <property type="term" value="F:protein phosphatase binding"/>
    <property type="evidence" value="ECO:0007669"/>
    <property type="project" value="TreeGrafter"/>
</dbReference>
<dbReference type="PANTHER" id="PTHR10807:SF73">
    <property type="entry name" value="LD06050P"/>
    <property type="match status" value="1"/>
</dbReference>
<reference evidence="3 4" key="1">
    <citation type="submission" date="2018-11" db="EMBL/GenBank/DDBJ databases">
        <authorList>
            <consortium name="Pathogen Informatics"/>
        </authorList>
    </citation>
    <scope>NUCLEOTIDE SEQUENCE [LARGE SCALE GENOMIC DNA]</scope>
</reference>
<dbReference type="GO" id="GO:0046856">
    <property type="term" value="P:phosphatidylinositol dephosphorylation"/>
    <property type="evidence" value="ECO:0007669"/>
    <property type="project" value="TreeGrafter"/>
</dbReference>
<evidence type="ECO:0000313" key="3">
    <source>
        <dbReference type="EMBL" id="VDP09574.1"/>
    </source>
</evidence>
<evidence type="ECO:0000313" key="4">
    <source>
        <dbReference type="Proteomes" id="UP000050761"/>
    </source>
</evidence>
<dbReference type="SUPFAM" id="SSF50729">
    <property type="entry name" value="PH domain-like"/>
    <property type="match status" value="1"/>
</dbReference>
<accession>A0A3P8BUH2</accession>
<dbReference type="WBParaSite" id="HPBE_0001767701-mRNA-1">
    <property type="protein sequence ID" value="HPBE_0001767701-mRNA-1"/>
    <property type="gene ID" value="HPBE_0001767701"/>
</dbReference>
<dbReference type="InterPro" id="IPR011993">
    <property type="entry name" value="PH-like_dom_sf"/>
</dbReference>
<dbReference type="GO" id="GO:0005737">
    <property type="term" value="C:cytoplasm"/>
    <property type="evidence" value="ECO:0007669"/>
    <property type="project" value="TreeGrafter"/>
</dbReference>
<dbReference type="PROSITE" id="PS51339">
    <property type="entry name" value="PPASE_MYOTUBULARIN"/>
    <property type="match status" value="1"/>
</dbReference>
<dbReference type="EMBL" id="UZAH01030175">
    <property type="protein sequence ID" value="VDP09574.1"/>
    <property type="molecule type" value="Genomic_DNA"/>
</dbReference>
<organism evidence="4 5">
    <name type="scientific">Heligmosomoides polygyrus</name>
    <name type="common">Parasitic roundworm</name>
    <dbReference type="NCBI Taxonomy" id="6339"/>
    <lineage>
        <taxon>Eukaryota</taxon>
        <taxon>Metazoa</taxon>
        <taxon>Ecdysozoa</taxon>
        <taxon>Nematoda</taxon>
        <taxon>Chromadorea</taxon>
        <taxon>Rhabditida</taxon>
        <taxon>Rhabditina</taxon>
        <taxon>Rhabditomorpha</taxon>
        <taxon>Strongyloidea</taxon>
        <taxon>Heligmosomidae</taxon>
        <taxon>Heligmosomoides</taxon>
    </lineage>
</organism>
<accession>A0A183G7C7</accession>
<evidence type="ECO:0000256" key="1">
    <source>
        <dbReference type="ARBA" id="ARBA00007471"/>
    </source>
</evidence>
<dbReference type="InterPro" id="IPR030564">
    <property type="entry name" value="Myotubularin"/>
</dbReference>
<dbReference type="InterPro" id="IPR029021">
    <property type="entry name" value="Prot-tyrosine_phosphatase-like"/>
</dbReference>
<dbReference type="InterPro" id="IPR048994">
    <property type="entry name" value="PH-GRAM_MTMR6-9"/>
</dbReference>
<dbReference type="InterPro" id="IPR010569">
    <property type="entry name" value="Myotubularin-like_Pase_dom"/>
</dbReference>
<proteinExistence type="inferred from homology"/>
<dbReference type="SUPFAM" id="SSF52799">
    <property type="entry name" value="(Phosphotyrosine protein) phosphatases II"/>
    <property type="match status" value="1"/>
</dbReference>
<dbReference type="Pfam" id="PF21098">
    <property type="entry name" value="PH-GRAM_MTMR6-like"/>
    <property type="match status" value="1"/>
</dbReference>
<dbReference type="OrthoDB" id="271628at2759"/>
<keyword evidence="4" id="KW-1185">Reference proteome</keyword>
<dbReference type="Pfam" id="PF06602">
    <property type="entry name" value="Myotub-related"/>
    <property type="match status" value="1"/>
</dbReference>
<name>A0A183G7C7_HELPZ</name>
<reference evidence="5" key="2">
    <citation type="submission" date="2019-09" db="UniProtKB">
        <authorList>
            <consortium name="WormBaseParasite"/>
        </authorList>
    </citation>
    <scope>IDENTIFICATION</scope>
</reference>
<protein>
    <submittedName>
        <fullName evidence="5">Myotubularin phosphatase domain-containing protein</fullName>
    </submittedName>
</protein>
<dbReference type="AlphaFoldDB" id="A0A183G7C7"/>
<evidence type="ECO:0000313" key="5">
    <source>
        <dbReference type="WBParaSite" id="HPBE_0001767701-mRNA-1"/>
    </source>
</evidence>
<sequence>MELSEAIEVPRVNEVFMRKGPRPSQVGSLVLIGHHLIFSPNAQTPLQDRSSDELWLLHRAVDRVFVEPMCRDQPSKGGLLALKCKNFLIIVFEISVWEDCQAAFITSLSLHHGCSHDYPFYYRCPFQVLDDGWKAFDSDEEFARLMVRCGDTFRISSVNEGFAVCQSYPERVIVPKGIGDDYLKISATFRDGSRFPVLSYFHKSTQSSIVRCGQPLIGPTNRRCKEDENILKSLLTQDRGTIIDTRAKHIAQSARSKGGGFESPVNYSRFRYMSFPIPRIREIHVALSKMVELCNDRLVSCDRFISRLAQASWLQCVSDSLNCAANIAQWIHFKEVPVIVHGGEGTDTTLLATSLAQVILDPDARTIRGFQSLVEREWICAGHPFQLRNAHSAYAEGAITGPYESPVFLCFLDAVYQVGFQDLSYSFSYFLFFFFTLRGCNVLSFASLTLRIASSKDFHRSAIPIHFLWFLDVIGGQAVTINPPSSK</sequence>